<keyword evidence="6 16" id="KW-0812">Transmembrane</keyword>
<comment type="caution">
    <text evidence="18">The sequence shown here is derived from an EMBL/GenBank/DDBJ whole genome shotgun (WGS) entry which is preliminary data.</text>
</comment>
<comment type="catalytic activity">
    <reaction evidence="1">
        <text>S-ubiquitinyl-[E2 ubiquitin-conjugating enzyme]-L-cysteine + [acceptor protein]-L-lysine = [E2 ubiquitin-conjugating enzyme]-L-cysteine + N(6)-ubiquitinyl-[acceptor protein]-L-lysine.</text>
        <dbReference type="EC" id="2.3.2.27"/>
    </reaction>
</comment>
<keyword evidence="5" id="KW-0808">Transferase</keyword>
<evidence type="ECO:0000256" key="9">
    <source>
        <dbReference type="ARBA" id="ARBA00022786"/>
    </source>
</evidence>
<dbReference type="Gene3D" id="3.30.40.10">
    <property type="entry name" value="Zinc/RING finger domain, C3HC4 (zinc finger)"/>
    <property type="match status" value="1"/>
</dbReference>
<dbReference type="PANTHER" id="PTHR46913:SF19">
    <property type="entry name" value="RING-TYPE E3 UBIQUITIN TRANSFERASE"/>
    <property type="match status" value="1"/>
</dbReference>
<proteinExistence type="inferred from homology"/>
<evidence type="ECO:0000256" key="3">
    <source>
        <dbReference type="ARBA" id="ARBA00004906"/>
    </source>
</evidence>
<name>A0AAV3P3K8_LITER</name>
<evidence type="ECO:0000256" key="2">
    <source>
        <dbReference type="ARBA" id="ARBA00004167"/>
    </source>
</evidence>
<dbReference type="AlphaFoldDB" id="A0AAV3P3K8"/>
<comment type="similarity">
    <text evidence="13">Belongs to the RING-type zinc finger family. ATL subfamily.</text>
</comment>
<dbReference type="Proteomes" id="UP001454036">
    <property type="component" value="Unassembled WGS sequence"/>
</dbReference>
<dbReference type="InterPro" id="IPR044600">
    <property type="entry name" value="ATL1/ATL16-like"/>
</dbReference>
<keyword evidence="19" id="KW-1185">Reference proteome</keyword>
<accession>A0AAV3P3K8</accession>
<evidence type="ECO:0000256" key="6">
    <source>
        <dbReference type="ARBA" id="ARBA00022692"/>
    </source>
</evidence>
<dbReference type="EC" id="2.3.2.27" evidence="4"/>
<sequence length="342" mass="38665">MGSRQLLLLKIFKKDDDDDDKEKDYSPCPQICYLPCSGCKIQKDTLIYPPPSPPLPPPSSPNHTSSILILVSCLLGFSFVIVSYLVIMRYRMSVRNSRRRNSQSLHGDSFMEEFLDENHGPLVAHPIWFIRTAGLNQSVIDSISIIRYKSGDGLVEGGDCSVCLGEFEEDESLRLLPKCSHAFHIHCIDTWLRAHKNCPLCRAPIVVGDENGPRVNLEEANSDNVGNEEENGVESLNNIEEVEGGTSRVLVENGSNVSSPIEERSSENEFPQKNSDFKHERGKRVRVRSDFVDRRVMMVVDEEIEPVRRSMSMDWGTAPLIYHEKRNKFQLKDEGPSHSYGT</sequence>
<evidence type="ECO:0000256" key="11">
    <source>
        <dbReference type="ARBA" id="ARBA00022989"/>
    </source>
</evidence>
<evidence type="ECO:0000256" key="14">
    <source>
        <dbReference type="PROSITE-ProRule" id="PRU00175"/>
    </source>
</evidence>
<dbReference type="InterPro" id="IPR013083">
    <property type="entry name" value="Znf_RING/FYVE/PHD"/>
</dbReference>
<keyword evidence="12 16" id="KW-0472">Membrane</keyword>
<feature type="domain" description="RING-type" evidence="17">
    <location>
        <begin position="160"/>
        <end position="202"/>
    </location>
</feature>
<gene>
    <name evidence="18" type="ORF">LIER_05910</name>
</gene>
<evidence type="ECO:0000256" key="1">
    <source>
        <dbReference type="ARBA" id="ARBA00000900"/>
    </source>
</evidence>
<comment type="pathway">
    <text evidence="3">Protein modification; protein ubiquitination.</text>
</comment>
<dbReference type="PROSITE" id="PS50089">
    <property type="entry name" value="ZF_RING_2"/>
    <property type="match status" value="1"/>
</dbReference>
<keyword evidence="10" id="KW-0862">Zinc</keyword>
<evidence type="ECO:0000256" key="8">
    <source>
        <dbReference type="ARBA" id="ARBA00022771"/>
    </source>
</evidence>
<feature type="region of interest" description="Disordered" evidence="15">
    <location>
        <begin position="256"/>
        <end position="283"/>
    </location>
</feature>
<organism evidence="18 19">
    <name type="scientific">Lithospermum erythrorhizon</name>
    <name type="common">Purple gromwell</name>
    <name type="synonym">Lithospermum officinale var. erythrorhizon</name>
    <dbReference type="NCBI Taxonomy" id="34254"/>
    <lineage>
        <taxon>Eukaryota</taxon>
        <taxon>Viridiplantae</taxon>
        <taxon>Streptophyta</taxon>
        <taxon>Embryophyta</taxon>
        <taxon>Tracheophyta</taxon>
        <taxon>Spermatophyta</taxon>
        <taxon>Magnoliopsida</taxon>
        <taxon>eudicotyledons</taxon>
        <taxon>Gunneridae</taxon>
        <taxon>Pentapetalae</taxon>
        <taxon>asterids</taxon>
        <taxon>lamiids</taxon>
        <taxon>Boraginales</taxon>
        <taxon>Boraginaceae</taxon>
        <taxon>Boraginoideae</taxon>
        <taxon>Lithospermeae</taxon>
        <taxon>Lithospermum</taxon>
    </lineage>
</organism>
<dbReference type="GO" id="GO:0008270">
    <property type="term" value="F:zinc ion binding"/>
    <property type="evidence" value="ECO:0007669"/>
    <property type="project" value="UniProtKB-KW"/>
</dbReference>
<dbReference type="CDD" id="cd16461">
    <property type="entry name" value="RING-H2_EL5-like"/>
    <property type="match status" value="1"/>
</dbReference>
<protein>
    <recommendedName>
        <fullName evidence="4">RING-type E3 ubiquitin transferase</fullName>
        <ecNumber evidence="4">2.3.2.27</ecNumber>
    </recommendedName>
</protein>
<evidence type="ECO:0000259" key="17">
    <source>
        <dbReference type="PROSITE" id="PS50089"/>
    </source>
</evidence>
<dbReference type="FunFam" id="3.30.40.10:FF:000233">
    <property type="entry name" value="RING-H2 finger protein ATL54"/>
    <property type="match status" value="1"/>
</dbReference>
<dbReference type="InterPro" id="IPR001841">
    <property type="entry name" value="Znf_RING"/>
</dbReference>
<evidence type="ECO:0000256" key="7">
    <source>
        <dbReference type="ARBA" id="ARBA00022723"/>
    </source>
</evidence>
<dbReference type="GO" id="GO:0061630">
    <property type="term" value="F:ubiquitin protein ligase activity"/>
    <property type="evidence" value="ECO:0007669"/>
    <property type="project" value="UniProtKB-EC"/>
</dbReference>
<dbReference type="GO" id="GO:0016567">
    <property type="term" value="P:protein ubiquitination"/>
    <property type="evidence" value="ECO:0007669"/>
    <property type="project" value="InterPro"/>
</dbReference>
<comment type="subcellular location">
    <subcellularLocation>
        <location evidence="2">Membrane</location>
        <topology evidence="2">Single-pass membrane protein</topology>
    </subcellularLocation>
</comment>
<feature type="transmembrane region" description="Helical" evidence="16">
    <location>
        <begin position="67"/>
        <end position="90"/>
    </location>
</feature>
<keyword evidence="9" id="KW-0833">Ubl conjugation pathway</keyword>
<keyword evidence="11 16" id="KW-1133">Transmembrane helix</keyword>
<evidence type="ECO:0000256" key="12">
    <source>
        <dbReference type="ARBA" id="ARBA00023136"/>
    </source>
</evidence>
<evidence type="ECO:0000256" key="13">
    <source>
        <dbReference type="ARBA" id="ARBA00024209"/>
    </source>
</evidence>
<dbReference type="PANTHER" id="PTHR46913">
    <property type="entry name" value="RING-H2 FINGER PROTEIN ATL16"/>
    <property type="match status" value="1"/>
</dbReference>
<evidence type="ECO:0000313" key="18">
    <source>
        <dbReference type="EMBL" id="GAA0145808.1"/>
    </source>
</evidence>
<dbReference type="GO" id="GO:0016020">
    <property type="term" value="C:membrane"/>
    <property type="evidence" value="ECO:0007669"/>
    <property type="project" value="UniProtKB-SubCell"/>
</dbReference>
<evidence type="ECO:0000313" key="19">
    <source>
        <dbReference type="Proteomes" id="UP001454036"/>
    </source>
</evidence>
<dbReference type="EMBL" id="BAABME010000834">
    <property type="protein sequence ID" value="GAA0145808.1"/>
    <property type="molecule type" value="Genomic_DNA"/>
</dbReference>
<keyword evidence="7" id="KW-0479">Metal-binding</keyword>
<keyword evidence="8 14" id="KW-0863">Zinc-finger</keyword>
<evidence type="ECO:0000256" key="15">
    <source>
        <dbReference type="SAM" id="MobiDB-lite"/>
    </source>
</evidence>
<evidence type="ECO:0000256" key="16">
    <source>
        <dbReference type="SAM" id="Phobius"/>
    </source>
</evidence>
<evidence type="ECO:0000256" key="5">
    <source>
        <dbReference type="ARBA" id="ARBA00022679"/>
    </source>
</evidence>
<evidence type="ECO:0000256" key="10">
    <source>
        <dbReference type="ARBA" id="ARBA00022833"/>
    </source>
</evidence>
<dbReference type="Pfam" id="PF13639">
    <property type="entry name" value="zf-RING_2"/>
    <property type="match status" value="1"/>
</dbReference>
<evidence type="ECO:0000256" key="4">
    <source>
        <dbReference type="ARBA" id="ARBA00012483"/>
    </source>
</evidence>
<reference evidence="18 19" key="1">
    <citation type="submission" date="2024-01" db="EMBL/GenBank/DDBJ databases">
        <title>The complete chloroplast genome sequence of Lithospermum erythrorhizon: insights into the phylogenetic relationship among Boraginaceae species and the maternal lineages of purple gromwells.</title>
        <authorList>
            <person name="Okada T."/>
            <person name="Watanabe K."/>
        </authorList>
    </citation>
    <scope>NUCLEOTIDE SEQUENCE [LARGE SCALE GENOMIC DNA]</scope>
</reference>
<dbReference type="SMART" id="SM00184">
    <property type="entry name" value="RING"/>
    <property type="match status" value="1"/>
</dbReference>
<dbReference type="SUPFAM" id="SSF57850">
    <property type="entry name" value="RING/U-box"/>
    <property type="match status" value="1"/>
</dbReference>